<feature type="transmembrane region" description="Helical" evidence="2">
    <location>
        <begin position="6"/>
        <end position="30"/>
    </location>
</feature>
<feature type="compositionally biased region" description="Polar residues" evidence="1">
    <location>
        <begin position="110"/>
        <end position="130"/>
    </location>
</feature>
<proteinExistence type="predicted"/>
<feature type="compositionally biased region" description="Basic and acidic residues" evidence="1">
    <location>
        <begin position="206"/>
        <end position="220"/>
    </location>
</feature>
<sequence>MDAFISILIVVAGISIGVIGLLIIAVFVWLHKRYTPSIPTNPYSSQAALGTTSSTWPLSEPSWDNIAVYNSEGGEHDNRAFDREALQLATMRAFPPNHPQRKSLDISYNGQKKNQAHSIPESNAPDTPSSNHDEVDKNQHVYNELAHHHVSAGHKGKVPAWRGPKADSLSSPNTGLEAANSAPTTVGRHQSSDLNSNHRGPVEATNDLHRLPTAKLEDRNAMNGPDHGSAARATETRPRTSAADSNDRSALRPSQLKSWRRPSEPTDRSSVKATSFKDERSDASIVLTPFRLTLPPPVSSEETGDEMFI</sequence>
<evidence type="ECO:0000313" key="3">
    <source>
        <dbReference type="EMBL" id="OQR67929.1"/>
    </source>
</evidence>
<feature type="compositionally biased region" description="Basic and acidic residues" evidence="1">
    <location>
        <begin position="261"/>
        <end position="282"/>
    </location>
</feature>
<reference evidence="3 4" key="1">
    <citation type="journal article" date="2017" name="Gigascience">
        <title>Draft genome of the honey bee ectoparasitic mite, Tropilaelaps mercedesae, is shaped by the parasitic life history.</title>
        <authorList>
            <person name="Dong X."/>
            <person name="Armstrong S.D."/>
            <person name="Xia D."/>
            <person name="Makepeace B.L."/>
            <person name="Darby A.C."/>
            <person name="Kadowaki T."/>
        </authorList>
    </citation>
    <scope>NUCLEOTIDE SEQUENCE [LARGE SCALE GENOMIC DNA]</scope>
    <source>
        <strain evidence="3">Wuxi-XJTLU</strain>
    </source>
</reference>
<dbReference type="InParanoid" id="A0A1V9X2W9"/>
<comment type="caution">
    <text evidence="3">The sequence shown here is derived from an EMBL/GenBank/DDBJ whole genome shotgun (WGS) entry which is preliminary data.</text>
</comment>
<accession>A0A1V9X2W9</accession>
<dbReference type="AlphaFoldDB" id="A0A1V9X2W9"/>
<gene>
    <name evidence="3" type="ORF">BIW11_13220</name>
</gene>
<feature type="compositionally biased region" description="Polar residues" evidence="1">
    <location>
        <begin position="181"/>
        <end position="198"/>
    </location>
</feature>
<evidence type="ECO:0000256" key="1">
    <source>
        <dbReference type="SAM" id="MobiDB-lite"/>
    </source>
</evidence>
<dbReference type="Proteomes" id="UP000192247">
    <property type="component" value="Unassembled WGS sequence"/>
</dbReference>
<keyword evidence="2" id="KW-1133">Transmembrane helix</keyword>
<evidence type="ECO:0000256" key="2">
    <source>
        <dbReference type="SAM" id="Phobius"/>
    </source>
</evidence>
<keyword evidence="2" id="KW-0472">Membrane</keyword>
<keyword evidence="4" id="KW-1185">Reference proteome</keyword>
<feature type="region of interest" description="Disordered" evidence="1">
    <location>
        <begin position="110"/>
        <end position="135"/>
    </location>
</feature>
<dbReference type="OrthoDB" id="10666616at2759"/>
<feature type="region of interest" description="Disordered" evidence="1">
    <location>
        <begin position="149"/>
        <end position="285"/>
    </location>
</feature>
<organism evidence="3 4">
    <name type="scientific">Tropilaelaps mercedesae</name>
    <dbReference type="NCBI Taxonomy" id="418985"/>
    <lineage>
        <taxon>Eukaryota</taxon>
        <taxon>Metazoa</taxon>
        <taxon>Ecdysozoa</taxon>
        <taxon>Arthropoda</taxon>
        <taxon>Chelicerata</taxon>
        <taxon>Arachnida</taxon>
        <taxon>Acari</taxon>
        <taxon>Parasitiformes</taxon>
        <taxon>Mesostigmata</taxon>
        <taxon>Gamasina</taxon>
        <taxon>Dermanyssoidea</taxon>
        <taxon>Laelapidae</taxon>
        <taxon>Tropilaelaps</taxon>
    </lineage>
</organism>
<protein>
    <submittedName>
        <fullName evidence="3">Uncharacterized protein</fullName>
    </submittedName>
</protein>
<evidence type="ECO:0000313" key="4">
    <source>
        <dbReference type="Proteomes" id="UP000192247"/>
    </source>
</evidence>
<keyword evidence="2" id="KW-0812">Transmembrane</keyword>
<name>A0A1V9X2W9_9ACAR</name>
<dbReference type="EMBL" id="MNPL01026661">
    <property type="protein sequence ID" value="OQR67929.1"/>
    <property type="molecule type" value="Genomic_DNA"/>
</dbReference>